<dbReference type="HOGENOM" id="CLU_1095332_0_0_1"/>
<dbReference type="CTD" id="20240682"/>
<sequence>MASIGRPRNPDDCDDENIQMFVSSAAMETEIIIKTKNGETFCKRMELEREYSEETKRKHEQIIRKLLEEFDLEQTKDKYRTGKNIEYRPPSTGYILSSILSMYQIHTVFCLIYIQGIYCLYSIYILGIYCLYLIYIPVMYCLLSYLDASYILSSILSGCQVYTVFYLIYIPGIYCLLSHLDARYILSSILSIYQVYTVFYLIIISGKYCLLSLYKVSTFYYSNHSSLRWSKKVLTEVFKRCSERNGLFRNVYMY</sequence>
<dbReference type="EMBL" id="KB203219">
    <property type="protein sequence ID" value="ESO85939.1"/>
    <property type="molecule type" value="Genomic_DNA"/>
</dbReference>
<feature type="transmembrane region" description="Helical" evidence="1">
    <location>
        <begin position="93"/>
        <end position="114"/>
    </location>
</feature>
<feature type="transmembrane region" description="Helical" evidence="1">
    <location>
        <begin position="182"/>
        <end position="203"/>
    </location>
</feature>
<keyword evidence="1" id="KW-0812">Transmembrane</keyword>
<dbReference type="RefSeq" id="XP_009063441.1">
    <property type="nucleotide sequence ID" value="XM_009065193.1"/>
</dbReference>
<proteinExistence type="predicted"/>
<name>V4BAG2_LOTGI</name>
<dbReference type="KEGG" id="lgi:LOTGIDRAFT_167694"/>
<reference evidence="2 3" key="1">
    <citation type="journal article" date="2013" name="Nature">
        <title>Insights into bilaterian evolution from three spiralian genomes.</title>
        <authorList>
            <person name="Simakov O."/>
            <person name="Marletaz F."/>
            <person name="Cho S.J."/>
            <person name="Edsinger-Gonzales E."/>
            <person name="Havlak P."/>
            <person name="Hellsten U."/>
            <person name="Kuo D.H."/>
            <person name="Larsson T."/>
            <person name="Lv J."/>
            <person name="Arendt D."/>
            <person name="Savage R."/>
            <person name="Osoegawa K."/>
            <person name="de Jong P."/>
            <person name="Grimwood J."/>
            <person name="Chapman J.A."/>
            <person name="Shapiro H."/>
            <person name="Aerts A."/>
            <person name="Otillar R.P."/>
            <person name="Terry A.Y."/>
            <person name="Boore J.L."/>
            <person name="Grigoriev I.V."/>
            <person name="Lindberg D.R."/>
            <person name="Seaver E.C."/>
            <person name="Weisblat D.A."/>
            <person name="Putnam N.H."/>
            <person name="Rokhsar D.S."/>
        </authorList>
    </citation>
    <scope>NUCLEOTIDE SEQUENCE [LARGE SCALE GENOMIC DNA]</scope>
</reference>
<organism evidence="2 3">
    <name type="scientific">Lottia gigantea</name>
    <name type="common">Giant owl limpet</name>
    <dbReference type="NCBI Taxonomy" id="225164"/>
    <lineage>
        <taxon>Eukaryota</taxon>
        <taxon>Metazoa</taxon>
        <taxon>Spiralia</taxon>
        <taxon>Lophotrochozoa</taxon>
        <taxon>Mollusca</taxon>
        <taxon>Gastropoda</taxon>
        <taxon>Patellogastropoda</taxon>
        <taxon>Lottioidea</taxon>
        <taxon>Lottiidae</taxon>
        <taxon>Lottia</taxon>
    </lineage>
</organism>
<feature type="transmembrane region" description="Helical" evidence="1">
    <location>
        <begin position="120"/>
        <end position="143"/>
    </location>
</feature>
<feature type="transmembrane region" description="Helical" evidence="1">
    <location>
        <begin position="150"/>
        <end position="170"/>
    </location>
</feature>
<dbReference type="GeneID" id="20240682"/>
<keyword evidence="1" id="KW-1133">Transmembrane helix</keyword>
<evidence type="ECO:0000256" key="1">
    <source>
        <dbReference type="SAM" id="Phobius"/>
    </source>
</evidence>
<keyword evidence="1" id="KW-0472">Membrane</keyword>
<dbReference type="Proteomes" id="UP000030746">
    <property type="component" value="Unassembled WGS sequence"/>
</dbReference>
<keyword evidence="3" id="KW-1185">Reference proteome</keyword>
<evidence type="ECO:0000313" key="3">
    <source>
        <dbReference type="Proteomes" id="UP000030746"/>
    </source>
</evidence>
<dbReference type="AlphaFoldDB" id="V4BAG2"/>
<protein>
    <submittedName>
        <fullName evidence="2">Uncharacterized protein</fullName>
    </submittedName>
</protein>
<gene>
    <name evidence="2" type="ORF">LOTGIDRAFT_167694</name>
</gene>
<evidence type="ECO:0000313" key="2">
    <source>
        <dbReference type="EMBL" id="ESO85939.1"/>
    </source>
</evidence>
<accession>V4BAG2</accession>
<dbReference type="OrthoDB" id="6150133at2759"/>